<keyword evidence="2" id="KW-0328">Glycosyltransferase</keyword>
<dbReference type="PANTHER" id="PTHR43685">
    <property type="entry name" value="GLYCOSYLTRANSFERASE"/>
    <property type="match status" value="1"/>
</dbReference>
<dbReference type="GO" id="GO:0016757">
    <property type="term" value="F:glycosyltransferase activity"/>
    <property type="evidence" value="ECO:0007669"/>
    <property type="project" value="UniProtKB-KW"/>
</dbReference>
<comment type="caution">
    <text evidence="5">The sequence shown here is derived from an EMBL/GenBank/DDBJ whole genome shotgun (WGS) entry which is preliminary data.</text>
</comment>
<dbReference type="PANTHER" id="PTHR43685:SF5">
    <property type="entry name" value="GLYCOSYLTRANSFERASE EPSE-RELATED"/>
    <property type="match status" value="1"/>
</dbReference>
<dbReference type="InterPro" id="IPR050834">
    <property type="entry name" value="Glycosyltransf_2"/>
</dbReference>
<organism evidence="5 6">
    <name type="scientific">Amycolatopsis pithecellobii</name>
    <dbReference type="NCBI Taxonomy" id="664692"/>
    <lineage>
        <taxon>Bacteria</taxon>
        <taxon>Bacillati</taxon>
        <taxon>Actinomycetota</taxon>
        <taxon>Actinomycetes</taxon>
        <taxon>Pseudonocardiales</taxon>
        <taxon>Pseudonocardiaceae</taxon>
        <taxon>Amycolatopsis</taxon>
    </lineage>
</organism>
<dbReference type="Pfam" id="PF00535">
    <property type="entry name" value="Glycos_transf_2"/>
    <property type="match status" value="1"/>
</dbReference>
<comment type="similarity">
    <text evidence="1">Belongs to the glycosyltransferase 2 family.</text>
</comment>
<name>A0A6N7YWZ0_9PSEU</name>
<dbReference type="InterPro" id="IPR001173">
    <property type="entry name" value="Glyco_trans_2-like"/>
</dbReference>
<reference evidence="5 6" key="1">
    <citation type="submission" date="2019-11" db="EMBL/GenBank/DDBJ databases">
        <title>Draft genome of Amycolatopsis RM579.</title>
        <authorList>
            <person name="Duangmal K."/>
            <person name="Mingma R."/>
        </authorList>
    </citation>
    <scope>NUCLEOTIDE SEQUENCE [LARGE SCALE GENOMIC DNA]</scope>
    <source>
        <strain evidence="5 6">RM579</strain>
    </source>
</reference>
<dbReference type="SUPFAM" id="SSF53448">
    <property type="entry name" value="Nucleotide-diphospho-sugar transferases"/>
    <property type="match status" value="1"/>
</dbReference>
<dbReference type="Gene3D" id="3.90.550.10">
    <property type="entry name" value="Spore Coat Polysaccharide Biosynthesis Protein SpsA, Chain A"/>
    <property type="match status" value="1"/>
</dbReference>
<keyword evidence="6" id="KW-1185">Reference proteome</keyword>
<dbReference type="RefSeq" id="WP_312867504.1">
    <property type="nucleotide sequence ID" value="NZ_WMBA01000005.1"/>
</dbReference>
<evidence type="ECO:0000313" key="6">
    <source>
        <dbReference type="Proteomes" id="UP000440096"/>
    </source>
</evidence>
<dbReference type="Proteomes" id="UP000440096">
    <property type="component" value="Unassembled WGS sequence"/>
</dbReference>
<evidence type="ECO:0000259" key="4">
    <source>
        <dbReference type="Pfam" id="PF00535"/>
    </source>
</evidence>
<proteinExistence type="inferred from homology"/>
<sequence>MNRTTVVIATRNRAGELARSLGKLTSLPSAPPVIVVDNASGDGTAEVARSFPGVRVIRLPRNLAAAARNRGVAAASTPYVAFSDDDSWWAEDALGEAEAVLDSCPRAGLVAARTLVGPQWTDDPVNGLMADSPLGRAPDLPGPSVLGFLACAAVVRRQAFLDAGGFSELLHFGAEERLLALDLAARDWQLCYCDRVRAHHHPSTRRPPASWRTRAEWRNNALITWLRRPLRRCVTDTASLAAKALRDAEARAVLAGVLARLPTALRHRRRLPDDVEHQARLLEGKAHR</sequence>
<feature type="domain" description="Glycosyltransferase 2-like" evidence="4">
    <location>
        <begin position="5"/>
        <end position="160"/>
    </location>
</feature>
<gene>
    <name evidence="5" type="ORF">GKO32_05225</name>
</gene>
<evidence type="ECO:0000256" key="1">
    <source>
        <dbReference type="ARBA" id="ARBA00006739"/>
    </source>
</evidence>
<dbReference type="AlphaFoldDB" id="A0A6N7YWZ0"/>
<accession>A0A6N7YWZ0</accession>
<keyword evidence="3 5" id="KW-0808">Transferase</keyword>
<dbReference type="EMBL" id="WMBA01000005">
    <property type="protein sequence ID" value="MTD53383.1"/>
    <property type="molecule type" value="Genomic_DNA"/>
</dbReference>
<dbReference type="InterPro" id="IPR029044">
    <property type="entry name" value="Nucleotide-diphossugar_trans"/>
</dbReference>
<evidence type="ECO:0000256" key="2">
    <source>
        <dbReference type="ARBA" id="ARBA00022676"/>
    </source>
</evidence>
<protein>
    <submittedName>
        <fullName evidence="5">Glycosyltransferase</fullName>
    </submittedName>
</protein>
<evidence type="ECO:0000313" key="5">
    <source>
        <dbReference type="EMBL" id="MTD53383.1"/>
    </source>
</evidence>
<evidence type="ECO:0000256" key="3">
    <source>
        <dbReference type="ARBA" id="ARBA00022679"/>
    </source>
</evidence>